<dbReference type="EMBL" id="CP046566">
    <property type="protein sequence ID" value="QGW28674.1"/>
    <property type="molecule type" value="Genomic_DNA"/>
</dbReference>
<organism evidence="6 7">
    <name type="scientific">Phnomibacter ginsenosidimutans</name>
    <dbReference type="NCBI Taxonomy" id="2676868"/>
    <lineage>
        <taxon>Bacteria</taxon>
        <taxon>Pseudomonadati</taxon>
        <taxon>Bacteroidota</taxon>
        <taxon>Chitinophagia</taxon>
        <taxon>Chitinophagales</taxon>
        <taxon>Chitinophagaceae</taxon>
        <taxon>Phnomibacter</taxon>
    </lineage>
</organism>
<dbReference type="GO" id="GO:0006355">
    <property type="term" value="P:regulation of DNA-templated transcription"/>
    <property type="evidence" value="ECO:0007669"/>
    <property type="project" value="InterPro"/>
</dbReference>
<name>A0A6I6G8Q4_9BACT</name>
<proteinExistence type="predicted"/>
<dbReference type="Pfam" id="PF00196">
    <property type="entry name" value="GerE"/>
    <property type="match status" value="1"/>
</dbReference>
<protein>
    <submittedName>
        <fullName evidence="6">Response regulator</fullName>
    </submittedName>
</protein>
<dbReference type="SMART" id="SM00421">
    <property type="entry name" value="HTH_LUXR"/>
    <property type="match status" value="1"/>
</dbReference>
<evidence type="ECO:0000256" key="1">
    <source>
        <dbReference type="ARBA" id="ARBA00022553"/>
    </source>
</evidence>
<dbReference type="KEGG" id="fls:GLV81_11720"/>
<dbReference type="PROSITE" id="PS50043">
    <property type="entry name" value="HTH_LUXR_2"/>
    <property type="match status" value="1"/>
</dbReference>
<dbReference type="InterPro" id="IPR011006">
    <property type="entry name" value="CheY-like_superfamily"/>
</dbReference>
<dbReference type="SMART" id="SM00448">
    <property type="entry name" value="REC"/>
    <property type="match status" value="1"/>
</dbReference>
<dbReference type="CDD" id="cd17535">
    <property type="entry name" value="REC_NarL-like"/>
    <property type="match status" value="1"/>
</dbReference>
<accession>A0A6I6G8Q4</accession>
<keyword evidence="7" id="KW-1185">Reference proteome</keyword>
<evidence type="ECO:0000256" key="2">
    <source>
        <dbReference type="ARBA" id="ARBA00023125"/>
    </source>
</evidence>
<sequence length="209" mass="23419">MLRIIIADDHNIVRRGIKEILKEEYPTAHVEEVGDAEDLIKHVMKDEWDVVLTDISMPGRSGLDALTQIRQMFPKLPVVILSVYPADQYGIRALKAGASGYLTKDSAPDELVKAIRTVLLGKKYITPLLAEKLASVFDTEADKPLHEYLSDREYEVFKLLAMGKSVSDIAQAMNLGVTTISTYRARILVKMNMKTNADLTLYAVEQKLI</sequence>
<dbReference type="Pfam" id="PF00072">
    <property type="entry name" value="Response_reg"/>
    <property type="match status" value="1"/>
</dbReference>
<dbReference type="PANTHER" id="PTHR43214:SF43">
    <property type="entry name" value="TWO-COMPONENT RESPONSE REGULATOR"/>
    <property type="match status" value="1"/>
</dbReference>
<feature type="modified residue" description="4-aspartylphosphate" evidence="3">
    <location>
        <position position="54"/>
    </location>
</feature>
<dbReference type="PRINTS" id="PR00038">
    <property type="entry name" value="HTHLUXR"/>
</dbReference>
<dbReference type="SUPFAM" id="SSF46894">
    <property type="entry name" value="C-terminal effector domain of the bipartite response regulators"/>
    <property type="match status" value="1"/>
</dbReference>
<dbReference type="AlphaFoldDB" id="A0A6I6G8Q4"/>
<dbReference type="GO" id="GO:0003677">
    <property type="term" value="F:DNA binding"/>
    <property type="evidence" value="ECO:0007669"/>
    <property type="project" value="UniProtKB-KW"/>
</dbReference>
<dbReference type="CDD" id="cd06170">
    <property type="entry name" value="LuxR_C_like"/>
    <property type="match status" value="1"/>
</dbReference>
<dbReference type="PROSITE" id="PS50110">
    <property type="entry name" value="RESPONSE_REGULATORY"/>
    <property type="match status" value="1"/>
</dbReference>
<evidence type="ECO:0000313" key="6">
    <source>
        <dbReference type="EMBL" id="QGW28674.1"/>
    </source>
</evidence>
<feature type="domain" description="Response regulatory" evidence="5">
    <location>
        <begin position="3"/>
        <end position="119"/>
    </location>
</feature>
<dbReference type="Proteomes" id="UP000426027">
    <property type="component" value="Chromosome"/>
</dbReference>
<dbReference type="InterPro" id="IPR039420">
    <property type="entry name" value="WalR-like"/>
</dbReference>
<evidence type="ECO:0000256" key="3">
    <source>
        <dbReference type="PROSITE-ProRule" id="PRU00169"/>
    </source>
</evidence>
<evidence type="ECO:0000313" key="7">
    <source>
        <dbReference type="Proteomes" id="UP000426027"/>
    </source>
</evidence>
<gene>
    <name evidence="6" type="ORF">GLV81_11720</name>
</gene>
<dbReference type="GO" id="GO:0000160">
    <property type="term" value="P:phosphorelay signal transduction system"/>
    <property type="evidence" value="ECO:0007669"/>
    <property type="project" value="InterPro"/>
</dbReference>
<dbReference type="InterPro" id="IPR016032">
    <property type="entry name" value="Sig_transdc_resp-reg_C-effctor"/>
</dbReference>
<dbReference type="Gene3D" id="3.40.50.2300">
    <property type="match status" value="1"/>
</dbReference>
<keyword evidence="1 3" id="KW-0597">Phosphoprotein</keyword>
<feature type="domain" description="HTH luxR-type" evidence="4">
    <location>
        <begin position="142"/>
        <end position="207"/>
    </location>
</feature>
<dbReference type="InterPro" id="IPR001789">
    <property type="entry name" value="Sig_transdc_resp-reg_receiver"/>
</dbReference>
<dbReference type="InterPro" id="IPR000792">
    <property type="entry name" value="Tscrpt_reg_LuxR_C"/>
</dbReference>
<evidence type="ECO:0000259" key="4">
    <source>
        <dbReference type="PROSITE" id="PS50043"/>
    </source>
</evidence>
<evidence type="ECO:0000259" key="5">
    <source>
        <dbReference type="PROSITE" id="PS50110"/>
    </source>
</evidence>
<dbReference type="SUPFAM" id="SSF52172">
    <property type="entry name" value="CheY-like"/>
    <property type="match status" value="1"/>
</dbReference>
<dbReference type="InterPro" id="IPR058245">
    <property type="entry name" value="NreC/VraR/RcsB-like_REC"/>
</dbReference>
<keyword evidence="2" id="KW-0238">DNA-binding</keyword>
<reference evidence="6 7" key="1">
    <citation type="submission" date="2019-11" db="EMBL/GenBank/DDBJ databases">
        <authorList>
            <person name="Im W.T."/>
        </authorList>
    </citation>
    <scope>NUCLEOTIDE SEQUENCE [LARGE SCALE GENOMIC DNA]</scope>
    <source>
        <strain evidence="6 7">SB-02</strain>
    </source>
</reference>
<dbReference type="PANTHER" id="PTHR43214">
    <property type="entry name" value="TWO-COMPONENT RESPONSE REGULATOR"/>
    <property type="match status" value="1"/>
</dbReference>
<dbReference type="PROSITE" id="PS00622">
    <property type="entry name" value="HTH_LUXR_1"/>
    <property type="match status" value="1"/>
</dbReference>
<dbReference type="RefSeq" id="WP_157479027.1">
    <property type="nucleotide sequence ID" value="NZ_CP046566.1"/>
</dbReference>